<dbReference type="STRING" id="907931.GCA_000165675_00220"/>
<keyword evidence="4 7" id="KW-0378">Hydrolase</keyword>
<protein>
    <recommendedName>
        <fullName evidence="7 12">ATP-dependent Clp protease proteolytic subunit</fullName>
        <ecNumber evidence="7 10">3.4.21.92</ecNumber>
    </recommendedName>
    <alternativeName>
        <fullName evidence="7">Endopeptidase Clp</fullName>
    </alternativeName>
</protein>
<dbReference type="InterPro" id="IPR033135">
    <property type="entry name" value="ClpP_His_AS"/>
</dbReference>
<comment type="subunit">
    <text evidence="7">Fourteen ClpP subunits assemble into 2 heptameric rings which stack back to back to give a disk-like structure with a central cavity, resembling the structure of eukaryotic proteasomes.</text>
</comment>
<evidence type="ECO:0000256" key="8">
    <source>
        <dbReference type="PROSITE-ProRule" id="PRU10085"/>
    </source>
</evidence>
<comment type="caution">
    <text evidence="13">The sequence shown here is derived from an EMBL/GenBank/DDBJ whole genome shotgun (WGS) entry which is preliminary data.</text>
</comment>
<reference evidence="13 14" key="1">
    <citation type="journal article" date="2019" name="Appl. Microbiol. Biotechnol.">
        <title>Uncovering carbohydrate metabolism through a genotype-phenotype association study of 56 lactic acid bacteria genomes.</title>
        <authorList>
            <person name="Buron-Moles G."/>
            <person name="Chailyan A."/>
            <person name="Dolejs I."/>
            <person name="Forster J."/>
            <person name="Miks M.H."/>
        </authorList>
    </citation>
    <scope>NUCLEOTIDE SEQUENCE [LARGE SCALE GENOMIC DNA]</scope>
    <source>
        <strain evidence="13 14">ATCC 700006</strain>
    </source>
</reference>
<evidence type="ECO:0000256" key="12">
    <source>
        <dbReference type="RuleBase" id="RU003567"/>
    </source>
</evidence>
<dbReference type="InterPro" id="IPR023562">
    <property type="entry name" value="ClpP/TepA"/>
</dbReference>
<dbReference type="AlphaFoldDB" id="A0A4R5NAX6"/>
<dbReference type="PROSITE" id="PS00381">
    <property type="entry name" value="CLP_PROTEASE_SER"/>
    <property type="match status" value="1"/>
</dbReference>
<comment type="function">
    <text evidence="7 11">Cleaves peptides in various proteins in a process that requires ATP hydrolysis. Has a chymotrypsin-like activity. Plays a major role in the degradation of misfolded proteins.</text>
</comment>
<dbReference type="GO" id="GO:0009368">
    <property type="term" value="C:endopeptidase Clp complex"/>
    <property type="evidence" value="ECO:0007669"/>
    <property type="project" value="TreeGrafter"/>
</dbReference>
<evidence type="ECO:0000256" key="3">
    <source>
        <dbReference type="ARBA" id="ARBA00022670"/>
    </source>
</evidence>
<dbReference type="PANTHER" id="PTHR10381:SF70">
    <property type="entry name" value="ATP-DEPENDENT CLP PROTEASE PROTEOLYTIC SUBUNIT"/>
    <property type="match status" value="1"/>
</dbReference>
<evidence type="ECO:0000256" key="4">
    <source>
        <dbReference type="ARBA" id="ARBA00022801"/>
    </source>
</evidence>
<evidence type="ECO:0000313" key="14">
    <source>
        <dbReference type="Proteomes" id="UP000295681"/>
    </source>
</evidence>
<name>A0A4R5NAX6_9LACO</name>
<evidence type="ECO:0000256" key="2">
    <source>
        <dbReference type="ARBA" id="ARBA00022490"/>
    </source>
</evidence>
<dbReference type="SUPFAM" id="SSF52096">
    <property type="entry name" value="ClpP/crotonase"/>
    <property type="match status" value="1"/>
</dbReference>
<dbReference type="CDD" id="cd07017">
    <property type="entry name" value="S14_ClpP_2"/>
    <property type="match status" value="1"/>
</dbReference>
<evidence type="ECO:0000256" key="10">
    <source>
        <dbReference type="RuleBase" id="RU000549"/>
    </source>
</evidence>
<sequence>MWPGVIEQTANGRESYDLPSRLLKDRIILVQGEVEDQMATSIVAQLLFLEAQDSDKEISMYINSPGGSVTAGLAIVDTMRFIKAPVTTIVMGLAASMGTIIASSGTKGKRFMLPNAEYLIHQPMGGAAGGTQQTDMAIIAQQLTKTRERLNKILSENSGQPLEQIRNDTERDYWMSAEETLDYGLIDGILTQSGEMPVTKQN</sequence>
<dbReference type="InterPro" id="IPR029045">
    <property type="entry name" value="ClpP/crotonase-like_dom_sf"/>
</dbReference>
<dbReference type="GO" id="GO:0051117">
    <property type="term" value="F:ATPase binding"/>
    <property type="evidence" value="ECO:0007669"/>
    <property type="project" value="TreeGrafter"/>
</dbReference>
<dbReference type="FunFam" id="3.90.226.10:FF:000014">
    <property type="entry name" value="ATP-dependent Clp protease proteolytic subunit"/>
    <property type="match status" value="1"/>
</dbReference>
<feature type="active site" evidence="7 9">
    <location>
        <position position="121"/>
    </location>
</feature>
<evidence type="ECO:0000256" key="1">
    <source>
        <dbReference type="ARBA" id="ARBA00007039"/>
    </source>
</evidence>
<keyword evidence="5 7" id="KW-0720">Serine protease</keyword>
<dbReference type="NCBIfam" id="NF001368">
    <property type="entry name" value="PRK00277.1"/>
    <property type="match status" value="1"/>
</dbReference>
<comment type="catalytic activity">
    <reaction evidence="6 7 9">
        <text>Hydrolysis of proteins to small peptides in the presence of ATP and magnesium. alpha-casein is the usual test substrate. In the absence of ATP, only oligopeptides shorter than five residues are hydrolyzed (such as succinyl-Leu-Tyr-|-NHMec, and Leu-Tyr-Leu-|-Tyr-Trp, in which cleavage of the -Tyr-|-Leu- and -Tyr-|-Trp bonds also occurs).</text>
        <dbReference type="EC" id="3.4.21.92"/>
    </reaction>
</comment>
<dbReference type="RefSeq" id="WP_010008709.1">
    <property type="nucleotide sequence ID" value="NZ_JAGYGP010000001.1"/>
</dbReference>
<dbReference type="GO" id="GO:0004252">
    <property type="term" value="F:serine-type endopeptidase activity"/>
    <property type="evidence" value="ECO:0007669"/>
    <property type="project" value="UniProtKB-UniRule"/>
</dbReference>
<dbReference type="EC" id="3.4.21.92" evidence="7 10"/>
<feature type="active site" evidence="8">
    <location>
        <position position="96"/>
    </location>
</feature>
<evidence type="ECO:0000313" key="13">
    <source>
        <dbReference type="EMBL" id="TDG69676.1"/>
    </source>
</evidence>
<feature type="active site" description="Nucleophile" evidence="7">
    <location>
        <position position="96"/>
    </location>
</feature>
<dbReference type="PANTHER" id="PTHR10381">
    <property type="entry name" value="ATP-DEPENDENT CLP PROTEASE PROTEOLYTIC SUBUNIT"/>
    <property type="match status" value="1"/>
</dbReference>
<accession>A0A4R5NAX6</accession>
<dbReference type="PRINTS" id="PR00127">
    <property type="entry name" value="CLPPROTEASEP"/>
</dbReference>
<dbReference type="Proteomes" id="UP000295681">
    <property type="component" value="Unassembled WGS sequence"/>
</dbReference>
<keyword evidence="2 7" id="KW-0963">Cytoplasm</keyword>
<dbReference type="InterPro" id="IPR001907">
    <property type="entry name" value="ClpP"/>
</dbReference>
<evidence type="ECO:0000256" key="7">
    <source>
        <dbReference type="HAMAP-Rule" id="MF_00444"/>
    </source>
</evidence>
<dbReference type="GO" id="GO:0006515">
    <property type="term" value="P:protein quality control for misfolded or incompletely synthesized proteins"/>
    <property type="evidence" value="ECO:0007669"/>
    <property type="project" value="TreeGrafter"/>
</dbReference>
<gene>
    <name evidence="7" type="primary">clpP</name>
    <name evidence="13" type="ORF">C5L23_001138</name>
</gene>
<dbReference type="HAMAP" id="MF_00444">
    <property type="entry name" value="ClpP"/>
    <property type="match status" value="1"/>
</dbReference>
<dbReference type="GO" id="GO:0004176">
    <property type="term" value="F:ATP-dependent peptidase activity"/>
    <property type="evidence" value="ECO:0007669"/>
    <property type="project" value="InterPro"/>
</dbReference>
<keyword evidence="3 7" id="KW-0645">Protease</keyword>
<evidence type="ECO:0000256" key="11">
    <source>
        <dbReference type="RuleBase" id="RU000550"/>
    </source>
</evidence>
<dbReference type="Pfam" id="PF00574">
    <property type="entry name" value="CLP_protease"/>
    <property type="match status" value="1"/>
</dbReference>
<dbReference type="GO" id="GO:0005737">
    <property type="term" value="C:cytoplasm"/>
    <property type="evidence" value="ECO:0007669"/>
    <property type="project" value="UniProtKB-SubCell"/>
</dbReference>
<dbReference type="EMBL" id="PUFI01000005">
    <property type="protein sequence ID" value="TDG69676.1"/>
    <property type="molecule type" value="Genomic_DNA"/>
</dbReference>
<comment type="subcellular location">
    <subcellularLocation>
        <location evidence="7">Cytoplasm</location>
    </subcellularLocation>
</comment>
<keyword evidence="14" id="KW-1185">Reference proteome</keyword>
<comment type="similarity">
    <text evidence="1 7 12">Belongs to the peptidase S14 family.</text>
</comment>
<dbReference type="Gene3D" id="3.90.226.10">
    <property type="entry name" value="2-enoyl-CoA Hydratase, Chain A, domain 1"/>
    <property type="match status" value="1"/>
</dbReference>
<evidence type="ECO:0000256" key="6">
    <source>
        <dbReference type="ARBA" id="ARBA00034021"/>
    </source>
</evidence>
<proteinExistence type="inferred from homology"/>
<organism evidence="13 14">
    <name type="scientific">Leuconostoc fallax</name>
    <dbReference type="NCBI Taxonomy" id="1251"/>
    <lineage>
        <taxon>Bacteria</taxon>
        <taxon>Bacillati</taxon>
        <taxon>Bacillota</taxon>
        <taxon>Bacilli</taxon>
        <taxon>Lactobacillales</taxon>
        <taxon>Lactobacillaceae</taxon>
        <taxon>Leuconostoc</taxon>
    </lineage>
</organism>
<dbReference type="InterPro" id="IPR018215">
    <property type="entry name" value="ClpP_Ser_AS"/>
</dbReference>
<evidence type="ECO:0000256" key="9">
    <source>
        <dbReference type="PROSITE-ProRule" id="PRU10086"/>
    </source>
</evidence>
<evidence type="ECO:0000256" key="5">
    <source>
        <dbReference type="ARBA" id="ARBA00022825"/>
    </source>
</evidence>
<dbReference type="PROSITE" id="PS00382">
    <property type="entry name" value="CLP_PROTEASE_HIS"/>
    <property type="match status" value="1"/>
</dbReference>
<dbReference type="NCBIfam" id="NF009205">
    <property type="entry name" value="PRK12553.1"/>
    <property type="match status" value="1"/>
</dbReference>